<feature type="region of interest" description="Disordered" evidence="1">
    <location>
        <begin position="54"/>
        <end position="118"/>
    </location>
</feature>
<reference evidence="2 3" key="1">
    <citation type="submission" date="2019-09" db="EMBL/GenBank/DDBJ databases">
        <title>Bird 10,000 Genomes (B10K) Project - Family phase.</title>
        <authorList>
            <person name="Zhang G."/>
        </authorList>
    </citation>
    <scope>NUCLEOTIDE SEQUENCE [LARGE SCALE GENOMIC DNA]</scope>
    <source>
        <strain evidence="2">B10K-DU-029-46</strain>
    </source>
</reference>
<gene>
    <name evidence="2" type="primary">Bdp1_1</name>
    <name evidence="2" type="ORF">TURVEL_R13998</name>
</gene>
<feature type="region of interest" description="Disordered" evidence="1">
    <location>
        <begin position="132"/>
        <end position="181"/>
    </location>
</feature>
<feature type="non-terminal residue" evidence="2">
    <location>
        <position position="1"/>
    </location>
</feature>
<feature type="compositionally biased region" description="Basic and acidic residues" evidence="1">
    <location>
        <begin position="13"/>
        <end position="25"/>
    </location>
</feature>
<feature type="compositionally biased region" description="Low complexity" evidence="1">
    <location>
        <begin position="858"/>
        <end position="869"/>
    </location>
</feature>
<name>A0A7L3L7Z2_9CHAR</name>
<dbReference type="EMBL" id="VZTY01008618">
    <property type="protein sequence ID" value="NXU50167.1"/>
    <property type="molecule type" value="Genomic_DNA"/>
</dbReference>
<keyword evidence="3" id="KW-1185">Reference proteome</keyword>
<dbReference type="AlphaFoldDB" id="A0A7L3L7Z2"/>
<proteinExistence type="predicted"/>
<evidence type="ECO:0000313" key="3">
    <source>
        <dbReference type="Proteomes" id="UP000582182"/>
    </source>
</evidence>
<feature type="region of interest" description="Disordered" evidence="1">
    <location>
        <begin position="749"/>
        <end position="781"/>
    </location>
</feature>
<accession>A0A7L3L7Z2</accession>
<feature type="compositionally biased region" description="Basic and acidic residues" evidence="1">
    <location>
        <begin position="58"/>
        <end position="76"/>
    </location>
</feature>
<evidence type="ECO:0000313" key="2">
    <source>
        <dbReference type="EMBL" id="NXU50167.1"/>
    </source>
</evidence>
<protein>
    <submittedName>
        <fullName evidence="2">BDP1 factor</fullName>
    </submittedName>
</protein>
<feature type="compositionally biased region" description="Basic and acidic residues" evidence="1">
    <location>
        <begin position="754"/>
        <end position="769"/>
    </location>
</feature>
<feature type="non-terminal residue" evidence="2">
    <location>
        <position position="924"/>
    </location>
</feature>
<feature type="compositionally biased region" description="Basic residues" evidence="1">
    <location>
        <begin position="163"/>
        <end position="180"/>
    </location>
</feature>
<feature type="region of interest" description="Disordered" evidence="1">
    <location>
        <begin position="351"/>
        <end position="372"/>
    </location>
</feature>
<feature type="compositionally biased region" description="Polar residues" evidence="1">
    <location>
        <begin position="351"/>
        <end position="360"/>
    </location>
</feature>
<comment type="caution">
    <text evidence="2">The sequence shown here is derived from an EMBL/GenBank/DDBJ whole genome shotgun (WGS) entry which is preliminary data.</text>
</comment>
<feature type="region of interest" description="Disordered" evidence="1">
    <location>
        <begin position="821"/>
        <end position="904"/>
    </location>
</feature>
<feature type="region of interest" description="Disordered" evidence="1">
    <location>
        <begin position="1"/>
        <end position="27"/>
    </location>
</feature>
<feature type="region of interest" description="Disordered" evidence="1">
    <location>
        <begin position="496"/>
        <end position="535"/>
    </location>
</feature>
<feature type="compositionally biased region" description="Polar residues" evidence="1">
    <location>
        <begin position="99"/>
        <end position="109"/>
    </location>
</feature>
<sequence length="924" mass="102504">MKVSRKNYYPEEGENREGDNSENRNSKVCLVLEETDVSMQNSSKIVEAMSFSYATKKHGLEDSVEETRCKRIRQDSRFQSPEISSESESQVEQEHDSQLSTSQDNNLDNLTRKQSRRSSKWIALPKQVSELRTAASSASECEADGREKGNQKQEVKLSATRSKSLKTTHRKKSGKEHKSSKITLVTLRTSQEEDEEEETDDFELYDEDKCFAPEEVNKAPVFVPIGLRSPKSVPVPVEETMEEMVISVNIPDVESLSHASVQPAVQKEEKVNTSITWISGYHACDLTCLNNFAGASDGSTEAAMTLLAMGDPMFQLKTNMKEWTHTLPAQDELDMASSIVAYAYSKESRTPSQYLSSSHTSSKELVPSEDERNINAEDQGTDTRMYVEEHFGQNASYTSNNSLPEANSMGLTRGTPEFGLLRSNENIIQKSLNTNVPVEQLEQVQTERETPRGTAEKQKVEIDPFRPSAGDSLVLHDFSTRSMEFIKKLDKTQRTEMKNPCGDAENLRPVITSPKPEKSHYGLNDKPSQNTVDGLPKQNPCLPEHNVFTINFAQKVAFAQDSQQQSVSSTEDISVVNNDPEEEQTFILTLVEIPADSKGFGASTLLEQASEPLLPAPILISPASTSETSVTEMESIRPLTTAVDEFAASLYSSVEAKQLESASLESIPGLQTTPRRSPPELEENDFPLSAVAVEGNFEIPHKVRWRFKSPFQKTESATEEVLTSVLMSESMSLLTERSQLETLEKASLENSACKQEEEVTSRLNSDGKAEISGPGKQGFLHESGQLEHTASLASPSKTPLLRGGRKPLGFLSLICKKSSSESADETKGNRGKIHKPQIVTPKRSLKKHTQSMKGDGESFSLPSTSTSSSMEYKKVAVNTAVKVPSNESSEKPPLCVEDQEKKEEPTRISEYFFSDIFMEVDDSE</sequence>
<feature type="compositionally biased region" description="Low complexity" evidence="1">
    <location>
        <begin position="79"/>
        <end position="90"/>
    </location>
</feature>
<organism evidence="2 3">
    <name type="scientific">Turnix velox</name>
    <name type="common">Little buttonquail</name>
    <dbReference type="NCBI Taxonomy" id="2529409"/>
    <lineage>
        <taxon>Eukaryota</taxon>
        <taxon>Metazoa</taxon>
        <taxon>Chordata</taxon>
        <taxon>Craniata</taxon>
        <taxon>Vertebrata</taxon>
        <taxon>Euteleostomi</taxon>
        <taxon>Archelosauria</taxon>
        <taxon>Archosauria</taxon>
        <taxon>Dinosauria</taxon>
        <taxon>Saurischia</taxon>
        <taxon>Theropoda</taxon>
        <taxon>Coelurosauria</taxon>
        <taxon>Aves</taxon>
        <taxon>Neognathae</taxon>
        <taxon>Neoaves</taxon>
        <taxon>Charadriiformes</taxon>
        <taxon>Turnicidae</taxon>
        <taxon>Turnix</taxon>
    </lineage>
</organism>
<dbReference type="Proteomes" id="UP000582182">
    <property type="component" value="Unassembled WGS sequence"/>
</dbReference>
<feature type="compositionally biased region" description="Basic and acidic residues" evidence="1">
    <location>
        <begin position="143"/>
        <end position="155"/>
    </location>
</feature>
<dbReference type="OrthoDB" id="272624at2759"/>
<evidence type="ECO:0000256" key="1">
    <source>
        <dbReference type="SAM" id="MobiDB-lite"/>
    </source>
</evidence>